<dbReference type="EMBL" id="KZ772762">
    <property type="protein sequence ID" value="PTQ33272.1"/>
    <property type="molecule type" value="Genomic_DNA"/>
</dbReference>
<dbReference type="Gramene" id="Mp4g22120.1">
    <property type="protein sequence ID" value="Mp4g22120.1.cds1"/>
    <property type="gene ID" value="Mp4g22120"/>
</dbReference>
<evidence type="ECO:0000313" key="2">
    <source>
        <dbReference type="EMBL" id="PTQ33272.1"/>
    </source>
</evidence>
<gene>
    <name evidence="2" type="ORF">MARPO_0090s0018</name>
</gene>
<dbReference type="AlphaFoldDB" id="A0A2R6WHE7"/>
<evidence type="ECO:0000313" key="3">
    <source>
        <dbReference type="Proteomes" id="UP000244005"/>
    </source>
</evidence>
<keyword evidence="3" id="KW-1185">Reference proteome</keyword>
<protein>
    <submittedName>
        <fullName evidence="2">Uncharacterized protein</fullName>
    </submittedName>
</protein>
<evidence type="ECO:0000256" key="1">
    <source>
        <dbReference type="SAM" id="MobiDB-lite"/>
    </source>
</evidence>
<reference evidence="3" key="1">
    <citation type="journal article" date="2017" name="Cell">
        <title>Insights into land plant evolution garnered from the Marchantia polymorpha genome.</title>
        <authorList>
            <person name="Bowman J.L."/>
            <person name="Kohchi T."/>
            <person name="Yamato K.T."/>
            <person name="Jenkins J."/>
            <person name="Shu S."/>
            <person name="Ishizaki K."/>
            <person name="Yamaoka S."/>
            <person name="Nishihama R."/>
            <person name="Nakamura Y."/>
            <person name="Berger F."/>
            <person name="Adam C."/>
            <person name="Aki S.S."/>
            <person name="Althoff F."/>
            <person name="Araki T."/>
            <person name="Arteaga-Vazquez M.A."/>
            <person name="Balasubrmanian S."/>
            <person name="Barry K."/>
            <person name="Bauer D."/>
            <person name="Boehm C.R."/>
            <person name="Briginshaw L."/>
            <person name="Caballero-Perez J."/>
            <person name="Catarino B."/>
            <person name="Chen F."/>
            <person name="Chiyoda S."/>
            <person name="Chovatia M."/>
            <person name="Davies K.M."/>
            <person name="Delmans M."/>
            <person name="Demura T."/>
            <person name="Dierschke T."/>
            <person name="Dolan L."/>
            <person name="Dorantes-Acosta A.E."/>
            <person name="Eklund D.M."/>
            <person name="Florent S.N."/>
            <person name="Flores-Sandoval E."/>
            <person name="Fujiyama A."/>
            <person name="Fukuzawa H."/>
            <person name="Galik B."/>
            <person name="Grimanelli D."/>
            <person name="Grimwood J."/>
            <person name="Grossniklaus U."/>
            <person name="Hamada T."/>
            <person name="Haseloff J."/>
            <person name="Hetherington A.J."/>
            <person name="Higo A."/>
            <person name="Hirakawa Y."/>
            <person name="Hundley H.N."/>
            <person name="Ikeda Y."/>
            <person name="Inoue K."/>
            <person name="Inoue S.I."/>
            <person name="Ishida S."/>
            <person name="Jia Q."/>
            <person name="Kakita M."/>
            <person name="Kanazawa T."/>
            <person name="Kawai Y."/>
            <person name="Kawashima T."/>
            <person name="Kennedy M."/>
            <person name="Kinose K."/>
            <person name="Kinoshita T."/>
            <person name="Kohara Y."/>
            <person name="Koide E."/>
            <person name="Komatsu K."/>
            <person name="Kopischke S."/>
            <person name="Kubo M."/>
            <person name="Kyozuka J."/>
            <person name="Lagercrantz U."/>
            <person name="Lin S.S."/>
            <person name="Lindquist E."/>
            <person name="Lipzen A.M."/>
            <person name="Lu C.W."/>
            <person name="De Luna E."/>
            <person name="Martienssen R.A."/>
            <person name="Minamino N."/>
            <person name="Mizutani M."/>
            <person name="Mizutani M."/>
            <person name="Mochizuki N."/>
            <person name="Monte I."/>
            <person name="Mosher R."/>
            <person name="Nagasaki H."/>
            <person name="Nakagami H."/>
            <person name="Naramoto S."/>
            <person name="Nishitani K."/>
            <person name="Ohtani M."/>
            <person name="Okamoto T."/>
            <person name="Okumura M."/>
            <person name="Phillips J."/>
            <person name="Pollak B."/>
            <person name="Reinders A."/>
            <person name="Rovekamp M."/>
            <person name="Sano R."/>
            <person name="Sawa S."/>
            <person name="Schmid M.W."/>
            <person name="Shirakawa M."/>
            <person name="Solano R."/>
            <person name="Spunde A."/>
            <person name="Suetsugu N."/>
            <person name="Sugano S."/>
            <person name="Sugiyama A."/>
            <person name="Sun R."/>
            <person name="Suzuki Y."/>
            <person name="Takenaka M."/>
            <person name="Takezawa D."/>
            <person name="Tomogane H."/>
            <person name="Tsuzuki M."/>
            <person name="Ueda T."/>
            <person name="Umeda M."/>
            <person name="Ward J.M."/>
            <person name="Watanabe Y."/>
            <person name="Yazaki K."/>
            <person name="Yokoyama R."/>
            <person name="Yoshitake Y."/>
            <person name="Yotsui I."/>
            <person name="Zachgo S."/>
            <person name="Schmutz J."/>
        </authorList>
    </citation>
    <scope>NUCLEOTIDE SEQUENCE [LARGE SCALE GENOMIC DNA]</scope>
    <source>
        <strain evidence="3">Tak-1</strain>
    </source>
</reference>
<feature type="compositionally biased region" description="Polar residues" evidence="1">
    <location>
        <begin position="9"/>
        <end position="31"/>
    </location>
</feature>
<feature type="region of interest" description="Disordered" evidence="1">
    <location>
        <begin position="1"/>
        <end position="39"/>
    </location>
</feature>
<dbReference type="Proteomes" id="UP000244005">
    <property type="component" value="Unassembled WGS sequence"/>
</dbReference>
<accession>A0A2R6WHE7</accession>
<sequence length="109" mass="11020">MSERGLDVQLSSGSRSPIDRSTTSEQGQLSVAQPAANGSPAALTGWATGNCRGRGMGAGWLVTFVIIGANCTSSAANGPQRPCGCLALLHALAHGSAQIRDSLGLSLIE</sequence>
<proteinExistence type="predicted"/>
<organism evidence="2 3">
    <name type="scientific">Marchantia polymorpha</name>
    <name type="common">Common liverwort</name>
    <name type="synonym">Marchantia aquatica</name>
    <dbReference type="NCBI Taxonomy" id="3197"/>
    <lineage>
        <taxon>Eukaryota</taxon>
        <taxon>Viridiplantae</taxon>
        <taxon>Streptophyta</taxon>
        <taxon>Embryophyta</taxon>
        <taxon>Marchantiophyta</taxon>
        <taxon>Marchantiopsida</taxon>
        <taxon>Marchantiidae</taxon>
        <taxon>Marchantiales</taxon>
        <taxon>Marchantiaceae</taxon>
        <taxon>Marchantia</taxon>
    </lineage>
</organism>
<name>A0A2R6WHE7_MARPO</name>